<evidence type="ECO:0000259" key="5">
    <source>
        <dbReference type="PROSITE" id="PS50883"/>
    </source>
</evidence>
<sequence length="627" mass="71075">MKHILIVDDKEENLYYLQALLTGNGYIVELARHGAEALVKARQNPPQLIVSDLLMPVMDGYTLLRHWKSDAKLKKIPFIVYTATYTEPEDEKLALSLGADAFILKPCEPEDFIARFVEVLAKGVVATPDSTSETNNDHSDTLKDYSVILIRKLEEKTLQLEEANQFLQQDIARRKEAEDKIQHLAYYDLLTNLPNRLLLIDRLQHTLAMSARHHNHGALLFIDLDHFKTLNDTKGHSVGDLLLVEVAKRLQTCMREGDTLARLGGDEFVVILQDLSEDSSQAAVQAETVCAKIISAINLPYYLDSYLYHSSTSVGVCLFRNQEFTVDELLKRADIAMYQAKNAGRNTQRFYDPTMQAALEARAALETDLRLAIKKNQFRLYYQMQVDHSGNVHGAEALIRWQHPQKGLVPPLQFIPLTEETGLIIPIGHWVMETACAQIKRWESDPATRDLQVAVNVSACQFHDSSFVERVIEMLSRHKIKPGNLKLELTESLVLDNVEEAIMKMQALKSYGVLFSMDDFGTGFSSLSYLTKLPLDQLKIDQSFIRNMCMNNRDAVVVQTIIGMANNLGIEVIAEGVESETQREFLEQNKCNLCQGYLFSQPLPVDAFENKLRQMHTYQLSTLIGRE</sequence>
<proteinExistence type="predicted"/>
<dbReference type="NCBIfam" id="TIGR00254">
    <property type="entry name" value="GGDEF"/>
    <property type="match status" value="1"/>
</dbReference>
<dbReference type="GO" id="GO:0000160">
    <property type="term" value="P:phosphorelay signal transduction system"/>
    <property type="evidence" value="ECO:0007669"/>
    <property type="project" value="InterPro"/>
</dbReference>
<dbReference type="SMART" id="SM00052">
    <property type="entry name" value="EAL"/>
    <property type="match status" value="1"/>
</dbReference>
<reference evidence="7 8" key="1">
    <citation type="submission" date="2018-02" db="EMBL/GenBank/DDBJ databases">
        <title>A novel lanthanide dependent methylotroph, Methylotenera sp. La3113.</title>
        <authorList>
            <person name="Lv H."/>
            <person name="Tani A."/>
        </authorList>
    </citation>
    <scope>NUCLEOTIDE SEQUENCE [LARGE SCALE GENOMIC DNA]</scope>
    <source>
        <strain evidence="7 8">La3113</strain>
    </source>
</reference>
<keyword evidence="8" id="KW-1185">Reference proteome</keyword>
<dbReference type="Gene3D" id="3.30.70.270">
    <property type="match status" value="1"/>
</dbReference>
<dbReference type="SUPFAM" id="SSF55073">
    <property type="entry name" value="Nucleotide cyclase"/>
    <property type="match status" value="1"/>
</dbReference>
<keyword evidence="3" id="KW-0175">Coiled coil</keyword>
<dbReference type="InterPro" id="IPR029787">
    <property type="entry name" value="Nucleotide_cyclase"/>
</dbReference>
<feature type="domain" description="Response regulatory" evidence="4">
    <location>
        <begin position="3"/>
        <end position="120"/>
    </location>
</feature>
<dbReference type="PANTHER" id="PTHR44757:SF2">
    <property type="entry name" value="BIOFILM ARCHITECTURE MAINTENANCE PROTEIN MBAA"/>
    <property type="match status" value="1"/>
</dbReference>
<protein>
    <submittedName>
        <fullName evidence="7">Diguanylate cyclase</fullName>
    </submittedName>
</protein>
<dbReference type="InterPro" id="IPR052155">
    <property type="entry name" value="Biofilm_reg_signaling"/>
</dbReference>
<evidence type="ECO:0000313" key="7">
    <source>
        <dbReference type="EMBL" id="TFW71436.1"/>
    </source>
</evidence>
<keyword evidence="2" id="KW-0597">Phosphoprotein</keyword>
<dbReference type="PROSITE" id="PS50887">
    <property type="entry name" value="GGDEF"/>
    <property type="match status" value="1"/>
</dbReference>
<dbReference type="CDD" id="cd01949">
    <property type="entry name" value="GGDEF"/>
    <property type="match status" value="1"/>
</dbReference>
<dbReference type="RefSeq" id="WP_135276983.1">
    <property type="nucleotide sequence ID" value="NZ_PQVH01000008.1"/>
</dbReference>
<dbReference type="GO" id="GO:0071732">
    <property type="term" value="P:cellular response to nitric oxide"/>
    <property type="evidence" value="ECO:0007669"/>
    <property type="project" value="UniProtKB-ARBA"/>
</dbReference>
<dbReference type="Proteomes" id="UP000297706">
    <property type="component" value="Unassembled WGS sequence"/>
</dbReference>
<dbReference type="Gene3D" id="3.20.20.450">
    <property type="entry name" value="EAL domain"/>
    <property type="match status" value="1"/>
</dbReference>
<feature type="domain" description="GGDEF" evidence="6">
    <location>
        <begin position="215"/>
        <end position="353"/>
    </location>
</feature>
<dbReference type="InterPro" id="IPR043128">
    <property type="entry name" value="Rev_trsase/Diguanyl_cyclase"/>
</dbReference>
<evidence type="ECO:0000259" key="4">
    <source>
        <dbReference type="PROSITE" id="PS50110"/>
    </source>
</evidence>
<dbReference type="InterPro" id="IPR001789">
    <property type="entry name" value="Sig_transdc_resp-reg_receiver"/>
</dbReference>
<name>A0A4Y9VQQ6_9PROT</name>
<dbReference type="Pfam" id="PF00990">
    <property type="entry name" value="GGDEF"/>
    <property type="match status" value="1"/>
</dbReference>
<evidence type="ECO:0000259" key="6">
    <source>
        <dbReference type="PROSITE" id="PS50887"/>
    </source>
</evidence>
<dbReference type="InterPro" id="IPR011006">
    <property type="entry name" value="CheY-like_superfamily"/>
</dbReference>
<dbReference type="EMBL" id="PQVH01000008">
    <property type="protein sequence ID" value="TFW71436.1"/>
    <property type="molecule type" value="Genomic_DNA"/>
</dbReference>
<accession>A0A4Y9VQQ6</accession>
<dbReference type="SUPFAM" id="SSF141868">
    <property type="entry name" value="EAL domain-like"/>
    <property type="match status" value="1"/>
</dbReference>
<dbReference type="OrthoDB" id="9813903at2"/>
<dbReference type="PROSITE" id="PS50883">
    <property type="entry name" value="EAL"/>
    <property type="match status" value="1"/>
</dbReference>
<comment type="caution">
    <text evidence="7">The sequence shown here is derived from an EMBL/GenBank/DDBJ whole genome shotgun (WGS) entry which is preliminary data.</text>
</comment>
<feature type="modified residue" description="4-aspartylphosphate" evidence="2">
    <location>
        <position position="52"/>
    </location>
</feature>
<evidence type="ECO:0000313" key="8">
    <source>
        <dbReference type="Proteomes" id="UP000297706"/>
    </source>
</evidence>
<comment type="catalytic activity">
    <reaction evidence="1">
        <text>3',3'-c-di-GMP + H2O = 5'-phosphoguanylyl(3'-&gt;5')guanosine + H(+)</text>
        <dbReference type="Rhea" id="RHEA:24902"/>
        <dbReference type="ChEBI" id="CHEBI:15377"/>
        <dbReference type="ChEBI" id="CHEBI:15378"/>
        <dbReference type="ChEBI" id="CHEBI:58754"/>
        <dbReference type="ChEBI" id="CHEBI:58805"/>
        <dbReference type="EC" id="3.1.4.52"/>
    </reaction>
    <physiologicalReaction direction="left-to-right" evidence="1">
        <dbReference type="Rhea" id="RHEA:24903"/>
    </physiologicalReaction>
</comment>
<dbReference type="CDD" id="cd01948">
    <property type="entry name" value="EAL"/>
    <property type="match status" value="1"/>
</dbReference>
<dbReference type="SUPFAM" id="SSF52172">
    <property type="entry name" value="CheY-like"/>
    <property type="match status" value="1"/>
</dbReference>
<dbReference type="InterPro" id="IPR035919">
    <property type="entry name" value="EAL_sf"/>
</dbReference>
<feature type="coiled-coil region" evidence="3">
    <location>
        <begin position="150"/>
        <end position="180"/>
    </location>
</feature>
<dbReference type="FunFam" id="3.30.70.270:FF:000001">
    <property type="entry name" value="Diguanylate cyclase domain protein"/>
    <property type="match status" value="1"/>
</dbReference>
<organism evidence="7 8">
    <name type="scientific">Methylotenera oryzisoli</name>
    <dbReference type="NCBI Taxonomy" id="2080758"/>
    <lineage>
        <taxon>Bacteria</taxon>
        <taxon>Pseudomonadati</taxon>
        <taxon>Pseudomonadota</taxon>
        <taxon>Betaproteobacteria</taxon>
        <taxon>Nitrosomonadales</taxon>
        <taxon>Methylophilaceae</taxon>
        <taxon>Methylotenera</taxon>
    </lineage>
</organism>
<dbReference type="AlphaFoldDB" id="A0A4Y9VQQ6"/>
<evidence type="ECO:0000256" key="2">
    <source>
        <dbReference type="PROSITE-ProRule" id="PRU00169"/>
    </source>
</evidence>
<dbReference type="InterPro" id="IPR001633">
    <property type="entry name" value="EAL_dom"/>
</dbReference>
<dbReference type="Gene3D" id="3.40.50.2300">
    <property type="match status" value="1"/>
</dbReference>
<evidence type="ECO:0000256" key="3">
    <source>
        <dbReference type="SAM" id="Coils"/>
    </source>
</evidence>
<dbReference type="Pfam" id="PF00563">
    <property type="entry name" value="EAL"/>
    <property type="match status" value="1"/>
</dbReference>
<dbReference type="GO" id="GO:0071111">
    <property type="term" value="F:cyclic-guanylate-specific phosphodiesterase activity"/>
    <property type="evidence" value="ECO:0007669"/>
    <property type="project" value="UniProtKB-EC"/>
</dbReference>
<dbReference type="PANTHER" id="PTHR44757">
    <property type="entry name" value="DIGUANYLATE CYCLASE DGCP"/>
    <property type="match status" value="1"/>
</dbReference>
<dbReference type="SMART" id="SM00448">
    <property type="entry name" value="REC"/>
    <property type="match status" value="1"/>
</dbReference>
<dbReference type="InterPro" id="IPR000160">
    <property type="entry name" value="GGDEF_dom"/>
</dbReference>
<evidence type="ECO:0000256" key="1">
    <source>
        <dbReference type="ARBA" id="ARBA00051114"/>
    </source>
</evidence>
<dbReference type="Pfam" id="PF00072">
    <property type="entry name" value="Response_reg"/>
    <property type="match status" value="1"/>
</dbReference>
<feature type="domain" description="EAL" evidence="5">
    <location>
        <begin position="362"/>
        <end position="616"/>
    </location>
</feature>
<dbReference type="SMART" id="SM00267">
    <property type="entry name" value="GGDEF"/>
    <property type="match status" value="1"/>
</dbReference>
<dbReference type="PROSITE" id="PS50110">
    <property type="entry name" value="RESPONSE_REGULATORY"/>
    <property type="match status" value="1"/>
</dbReference>
<dbReference type="FunFam" id="3.20.20.450:FF:000001">
    <property type="entry name" value="Cyclic di-GMP phosphodiesterase yahA"/>
    <property type="match status" value="1"/>
</dbReference>
<gene>
    <name evidence="7" type="ORF">C3Y98_04855</name>
</gene>